<gene>
    <name evidence="2" type="ORF">Raf01_83980</name>
</gene>
<proteinExistence type="predicted"/>
<dbReference type="Pfam" id="PF01547">
    <property type="entry name" value="SBP_bac_1"/>
    <property type="match status" value="1"/>
</dbReference>
<dbReference type="PANTHER" id="PTHR43649">
    <property type="entry name" value="ARABINOSE-BINDING PROTEIN-RELATED"/>
    <property type="match status" value="1"/>
</dbReference>
<keyword evidence="3" id="KW-1185">Reference proteome</keyword>
<feature type="signal peptide" evidence="1">
    <location>
        <begin position="1"/>
        <end position="23"/>
    </location>
</feature>
<keyword evidence="1" id="KW-0732">Signal</keyword>
<reference evidence="2" key="1">
    <citation type="submission" date="2021-01" db="EMBL/GenBank/DDBJ databases">
        <title>Whole genome shotgun sequence of Rugosimonospora africana NBRC 104875.</title>
        <authorList>
            <person name="Komaki H."/>
            <person name="Tamura T."/>
        </authorList>
    </citation>
    <scope>NUCLEOTIDE SEQUENCE</scope>
    <source>
        <strain evidence="2">NBRC 104875</strain>
    </source>
</reference>
<dbReference type="Proteomes" id="UP000642748">
    <property type="component" value="Unassembled WGS sequence"/>
</dbReference>
<evidence type="ECO:0000313" key="3">
    <source>
        <dbReference type="Proteomes" id="UP000642748"/>
    </source>
</evidence>
<organism evidence="2 3">
    <name type="scientific">Rugosimonospora africana</name>
    <dbReference type="NCBI Taxonomy" id="556532"/>
    <lineage>
        <taxon>Bacteria</taxon>
        <taxon>Bacillati</taxon>
        <taxon>Actinomycetota</taxon>
        <taxon>Actinomycetes</taxon>
        <taxon>Micromonosporales</taxon>
        <taxon>Micromonosporaceae</taxon>
        <taxon>Rugosimonospora</taxon>
    </lineage>
</organism>
<evidence type="ECO:0000313" key="2">
    <source>
        <dbReference type="EMBL" id="GIH20226.1"/>
    </source>
</evidence>
<dbReference type="InterPro" id="IPR050490">
    <property type="entry name" value="Bact_solute-bd_prot1"/>
</dbReference>
<dbReference type="PANTHER" id="PTHR43649:SF16">
    <property type="entry name" value="SUGAR-BINDING LIPOPROTEIN"/>
    <property type="match status" value="1"/>
</dbReference>
<name>A0A8J3R564_9ACTN</name>
<dbReference type="InterPro" id="IPR006059">
    <property type="entry name" value="SBP"/>
</dbReference>
<feature type="chain" id="PRO_5039081335" evidence="1">
    <location>
        <begin position="24"/>
        <end position="459"/>
    </location>
</feature>
<dbReference type="RefSeq" id="WP_203923654.1">
    <property type="nucleotide sequence ID" value="NZ_BONZ01000091.1"/>
</dbReference>
<dbReference type="Gene3D" id="3.40.190.10">
    <property type="entry name" value="Periplasmic binding protein-like II"/>
    <property type="match status" value="1"/>
</dbReference>
<comment type="caution">
    <text evidence="2">The sequence shown here is derived from an EMBL/GenBank/DDBJ whole genome shotgun (WGS) entry which is preliminary data.</text>
</comment>
<accession>A0A8J3R564</accession>
<evidence type="ECO:0000256" key="1">
    <source>
        <dbReference type="SAM" id="SignalP"/>
    </source>
</evidence>
<protein>
    <submittedName>
        <fullName evidence="2">Sugar-binding protein</fullName>
    </submittedName>
</protein>
<dbReference type="PROSITE" id="PS51257">
    <property type="entry name" value="PROKAR_LIPOPROTEIN"/>
    <property type="match status" value="1"/>
</dbReference>
<dbReference type="EMBL" id="BONZ01000091">
    <property type="protein sequence ID" value="GIH20226.1"/>
    <property type="molecule type" value="Genomic_DNA"/>
</dbReference>
<dbReference type="SUPFAM" id="SSF53850">
    <property type="entry name" value="Periplasmic binding protein-like II"/>
    <property type="match status" value="1"/>
</dbReference>
<dbReference type="AlphaFoldDB" id="A0A8J3R564"/>
<sequence>MSARHYRKVAALALVTTVGLSVAACSSKSSSDSANGKTTIIVDCAPLKTDNDGKRLAQWNADIAAFEKIHPDVVVRGISVGAQCDTPADFTARLQGGTEADVFYGYMTDLNQVLDAGQATDITKYVNSTTVPTWGDITDGAKAAFTEDGKIYAVPFYSYTMGLVINKTLFTKAGLDPNKPPATWAEVATDAKAIAALGGGVAGYQEYSSGNTGGWHFTAELNSRGGSVVSADGKTANVNTPEGQAVLQTLLDMRFKDNSVGSKQLLGWADLLTNAAAGRVGMYIGAPDSIQSIVDQFHGNYADWALAPMPGADGPAKATLGGGNGYFFKKGDTPAQIKAGLEWLSFEELTPGQGQFNYTAQKGMGQPVGLPLSDLWTPGSASQKKAADLEKANTNLNLADYTNYVNNPVPVKLEPPNAQAVYAVLDGAMSAVLTKPNANINQLLTDATKKINSVLSQGS</sequence>